<feature type="domain" description="Beta-ketoacyl synthase-like N-terminal" evidence="1">
    <location>
        <begin position="2"/>
        <end position="44"/>
    </location>
</feature>
<dbReference type="AlphaFoldDB" id="A0A816F5H4"/>
<dbReference type="InterPro" id="IPR014030">
    <property type="entry name" value="Ketoacyl_synth_N"/>
</dbReference>
<evidence type="ECO:0000259" key="1">
    <source>
        <dbReference type="Pfam" id="PF00109"/>
    </source>
</evidence>
<dbReference type="Proteomes" id="UP000681722">
    <property type="component" value="Unassembled WGS sequence"/>
</dbReference>
<dbReference type="InterPro" id="IPR016039">
    <property type="entry name" value="Thiolase-like"/>
</dbReference>
<dbReference type="SUPFAM" id="SSF53901">
    <property type="entry name" value="Thiolase-like"/>
    <property type="match status" value="1"/>
</dbReference>
<evidence type="ECO:0000313" key="4">
    <source>
        <dbReference type="Proteomes" id="UP000663829"/>
    </source>
</evidence>
<reference evidence="2" key="1">
    <citation type="submission" date="2021-02" db="EMBL/GenBank/DDBJ databases">
        <authorList>
            <person name="Nowell W R."/>
        </authorList>
    </citation>
    <scope>NUCLEOTIDE SEQUENCE</scope>
</reference>
<protein>
    <recommendedName>
        <fullName evidence="1">Beta-ketoacyl synthase-like N-terminal domain-containing protein</fullName>
    </recommendedName>
</protein>
<dbReference type="Gene3D" id="3.40.47.10">
    <property type="match status" value="1"/>
</dbReference>
<gene>
    <name evidence="2" type="ORF">GPM918_LOCUS45706</name>
    <name evidence="3" type="ORF">SRO942_LOCUS48485</name>
</gene>
<accession>A0A816F5H4</accession>
<comment type="caution">
    <text evidence="2">The sequence shown here is derived from an EMBL/GenBank/DDBJ whole genome shotgun (WGS) entry which is preliminary data.</text>
</comment>
<dbReference type="EMBL" id="CAJOBC010125028">
    <property type="protein sequence ID" value="CAF4590831.1"/>
    <property type="molecule type" value="Genomic_DNA"/>
</dbReference>
<organism evidence="2 4">
    <name type="scientific">Didymodactylos carnosus</name>
    <dbReference type="NCBI Taxonomy" id="1234261"/>
    <lineage>
        <taxon>Eukaryota</taxon>
        <taxon>Metazoa</taxon>
        <taxon>Spiralia</taxon>
        <taxon>Gnathifera</taxon>
        <taxon>Rotifera</taxon>
        <taxon>Eurotatoria</taxon>
        <taxon>Bdelloidea</taxon>
        <taxon>Philodinida</taxon>
        <taxon>Philodinidae</taxon>
        <taxon>Didymodactylos</taxon>
    </lineage>
</organism>
<evidence type="ECO:0000313" key="3">
    <source>
        <dbReference type="EMBL" id="CAF4590831.1"/>
    </source>
</evidence>
<evidence type="ECO:0000313" key="2">
    <source>
        <dbReference type="EMBL" id="CAF1655021.1"/>
    </source>
</evidence>
<dbReference type="GO" id="GO:0016746">
    <property type="term" value="F:acyltransferase activity"/>
    <property type="evidence" value="ECO:0007669"/>
    <property type="project" value="InterPro"/>
</dbReference>
<dbReference type="Proteomes" id="UP000663829">
    <property type="component" value="Unassembled WGS sequence"/>
</dbReference>
<dbReference type="OrthoDB" id="329835at2759"/>
<proteinExistence type="predicted"/>
<sequence>MSMDPCYRILLEKFVHLLKDANYPIDKIKGSRTPVFIGQFTNDHLITFHRSKVENETNLLGPNLGLYN</sequence>
<name>A0A816F5H4_9BILA</name>
<dbReference type="Pfam" id="PF00109">
    <property type="entry name" value="ketoacyl-synt"/>
    <property type="match status" value="1"/>
</dbReference>
<dbReference type="EMBL" id="CAJNOQ010053196">
    <property type="protein sequence ID" value="CAF1655021.1"/>
    <property type="molecule type" value="Genomic_DNA"/>
</dbReference>
<keyword evidence="4" id="KW-1185">Reference proteome</keyword>